<dbReference type="InterPro" id="IPR025724">
    <property type="entry name" value="GAG-pre-integrase_dom"/>
</dbReference>
<evidence type="ECO:0000313" key="2">
    <source>
        <dbReference type="EMBL" id="OTF96199.1"/>
    </source>
</evidence>
<accession>A0A251SBG9</accession>
<dbReference type="InParanoid" id="A0A251SBG9"/>
<organism evidence="2 3">
    <name type="scientific">Helianthus annuus</name>
    <name type="common">Common sunflower</name>
    <dbReference type="NCBI Taxonomy" id="4232"/>
    <lineage>
        <taxon>Eukaryota</taxon>
        <taxon>Viridiplantae</taxon>
        <taxon>Streptophyta</taxon>
        <taxon>Embryophyta</taxon>
        <taxon>Tracheophyta</taxon>
        <taxon>Spermatophyta</taxon>
        <taxon>Magnoliopsida</taxon>
        <taxon>eudicotyledons</taxon>
        <taxon>Gunneridae</taxon>
        <taxon>Pentapetalae</taxon>
        <taxon>asterids</taxon>
        <taxon>campanulids</taxon>
        <taxon>Asterales</taxon>
        <taxon>Asteraceae</taxon>
        <taxon>Asteroideae</taxon>
        <taxon>Heliantheae alliance</taxon>
        <taxon>Heliantheae</taxon>
        <taxon>Helianthus</taxon>
    </lineage>
</organism>
<gene>
    <name evidence="2" type="ORF">HannXRQ_Chr15g0491451</name>
</gene>
<evidence type="ECO:0000259" key="1">
    <source>
        <dbReference type="Pfam" id="PF13976"/>
    </source>
</evidence>
<feature type="domain" description="GAG-pre-integrase" evidence="1">
    <location>
        <begin position="25"/>
        <end position="61"/>
    </location>
</feature>
<sequence>MHPTFCILQDIRKGEIIGRGTERQGLYYVDEVAQLGTVMLAHRTENREAWLWHRRLGHPSSVL</sequence>
<dbReference type="EMBL" id="CM007904">
    <property type="protein sequence ID" value="OTF96199.1"/>
    <property type="molecule type" value="Genomic_DNA"/>
</dbReference>
<dbReference type="AlphaFoldDB" id="A0A251SBG9"/>
<proteinExistence type="predicted"/>
<dbReference type="OMA" id="FSMGRAN"/>
<dbReference type="Pfam" id="PF13976">
    <property type="entry name" value="gag_pre-integrs"/>
    <property type="match status" value="1"/>
</dbReference>
<evidence type="ECO:0000313" key="3">
    <source>
        <dbReference type="Proteomes" id="UP000215914"/>
    </source>
</evidence>
<protein>
    <submittedName>
        <fullName evidence="2">Putative GAG-pre-integrase domain-containing protein</fullName>
    </submittedName>
</protein>
<dbReference type="Proteomes" id="UP000215914">
    <property type="component" value="Chromosome 15"/>
</dbReference>
<name>A0A251SBG9_HELAN</name>
<keyword evidence="3" id="KW-1185">Reference proteome</keyword>
<reference evidence="3" key="1">
    <citation type="journal article" date="2017" name="Nature">
        <title>The sunflower genome provides insights into oil metabolism, flowering and Asterid evolution.</title>
        <authorList>
            <person name="Badouin H."/>
            <person name="Gouzy J."/>
            <person name="Grassa C.J."/>
            <person name="Murat F."/>
            <person name="Staton S.E."/>
            <person name="Cottret L."/>
            <person name="Lelandais-Briere C."/>
            <person name="Owens G.L."/>
            <person name="Carrere S."/>
            <person name="Mayjonade B."/>
            <person name="Legrand L."/>
            <person name="Gill N."/>
            <person name="Kane N.C."/>
            <person name="Bowers J.E."/>
            <person name="Hubner S."/>
            <person name="Bellec A."/>
            <person name="Berard A."/>
            <person name="Berges H."/>
            <person name="Blanchet N."/>
            <person name="Boniface M.C."/>
            <person name="Brunel D."/>
            <person name="Catrice O."/>
            <person name="Chaidir N."/>
            <person name="Claudel C."/>
            <person name="Donnadieu C."/>
            <person name="Faraut T."/>
            <person name="Fievet G."/>
            <person name="Helmstetter N."/>
            <person name="King M."/>
            <person name="Knapp S.J."/>
            <person name="Lai Z."/>
            <person name="Le Paslier M.C."/>
            <person name="Lippi Y."/>
            <person name="Lorenzon L."/>
            <person name="Mandel J.R."/>
            <person name="Marage G."/>
            <person name="Marchand G."/>
            <person name="Marquand E."/>
            <person name="Bret-Mestries E."/>
            <person name="Morien E."/>
            <person name="Nambeesan S."/>
            <person name="Nguyen T."/>
            <person name="Pegot-Espagnet P."/>
            <person name="Pouilly N."/>
            <person name="Raftis F."/>
            <person name="Sallet E."/>
            <person name="Schiex T."/>
            <person name="Thomas J."/>
            <person name="Vandecasteele C."/>
            <person name="Vares D."/>
            <person name="Vear F."/>
            <person name="Vautrin S."/>
            <person name="Crespi M."/>
            <person name="Mangin B."/>
            <person name="Burke J.M."/>
            <person name="Salse J."/>
            <person name="Munos S."/>
            <person name="Vincourt P."/>
            <person name="Rieseberg L.H."/>
            <person name="Langlade N.B."/>
        </authorList>
    </citation>
    <scope>NUCLEOTIDE SEQUENCE [LARGE SCALE GENOMIC DNA]</scope>
    <source>
        <strain evidence="3">cv. SF193</strain>
    </source>
</reference>